<dbReference type="InterPro" id="IPR013830">
    <property type="entry name" value="SGNH_hydro"/>
</dbReference>
<dbReference type="EMBL" id="MCGI01000005">
    <property type="protein sequence ID" value="ODM09207.1"/>
    <property type="molecule type" value="Genomic_DNA"/>
</dbReference>
<dbReference type="GeneID" id="93303124"/>
<dbReference type="InterPro" id="IPR036514">
    <property type="entry name" value="SGNH_hydro_sf"/>
</dbReference>
<dbReference type="Gene3D" id="3.40.50.1110">
    <property type="entry name" value="SGNH hydrolase"/>
    <property type="match status" value="1"/>
</dbReference>
<evidence type="ECO:0000313" key="6">
    <source>
        <dbReference type="Proteomes" id="UP000095003"/>
    </source>
</evidence>
<evidence type="ECO:0000256" key="2">
    <source>
        <dbReference type="ARBA" id="ARBA00022737"/>
    </source>
</evidence>
<dbReference type="RefSeq" id="WP_069158726.1">
    <property type="nucleotide sequence ID" value="NZ_DBFYTC010000149.1"/>
</dbReference>
<evidence type="ECO:0000256" key="1">
    <source>
        <dbReference type="ARBA" id="ARBA00008668"/>
    </source>
</evidence>
<dbReference type="PANTHER" id="PTHR43695">
    <property type="entry name" value="PUTATIVE (AFU_ORTHOLOGUE AFUA_2G17250)-RELATED"/>
    <property type="match status" value="1"/>
</dbReference>
<evidence type="ECO:0000313" key="5">
    <source>
        <dbReference type="EMBL" id="ODM09207.1"/>
    </source>
</evidence>
<dbReference type="PROSITE" id="PS51272">
    <property type="entry name" value="SLH"/>
    <property type="match status" value="1"/>
</dbReference>
<evidence type="ECO:0000256" key="3">
    <source>
        <dbReference type="ARBA" id="ARBA00022801"/>
    </source>
</evidence>
<name>A0A1E3AKI1_9FIRM</name>
<dbReference type="SUPFAM" id="SSF52266">
    <property type="entry name" value="SGNH hydrolase"/>
    <property type="match status" value="1"/>
</dbReference>
<reference evidence="5 6" key="1">
    <citation type="submission" date="2016-07" db="EMBL/GenBank/DDBJ databases">
        <title>Characterization of isolates of Eisenbergiella tayi derived from blood cultures, using whole genome sequencing.</title>
        <authorList>
            <person name="Burdz T."/>
            <person name="Wiebe D."/>
            <person name="Huynh C."/>
            <person name="Bernard K."/>
        </authorList>
    </citation>
    <scope>NUCLEOTIDE SEQUENCE [LARGE SCALE GENOMIC DNA]</scope>
    <source>
        <strain evidence="5 6">NML 120489</strain>
    </source>
</reference>
<dbReference type="CDD" id="cd01821">
    <property type="entry name" value="Rhamnogalacturan_acetylesterase_like"/>
    <property type="match status" value="1"/>
</dbReference>
<comment type="similarity">
    <text evidence="1">Belongs to the 'GDSL' lipolytic enzyme family.</text>
</comment>
<evidence type="ECO:0000259" key="4">
    <source>
        <dbReference type="PROSITE" id="PS51272"/>
    </source>
</evidence>
<dbReference type="Pfam" id="PF13472">
    <property type="entry name" value="Lipase_GDSL_2"/>
    <property type="match status" value="1"/>
</dbReference>
<dbReference type="PATRIC" id="fig|1432052.3.peg.5487"/>
<accession>A0A1E3AKI1</accession>
<dbReference type="InterPro" id="IPR037459">
    <property type="entry name" value="RhgT-like"/>
</dbReference>
<gene>
    <name evidence="5" type="primary">rhgT</name>
    <name evidence="5" type="ORF">BEH84_04957</name>
</gene>
<dbReference type="InterPro" id="IPR001119">
    <property type="entry name" value="SLH_dom"/>
</dbReference>
<proteinExistence type="inferred from homology"/>
<feature type="domain" description="SLH" evidence="4">
    <location>
        <begin position="491"/>
        <end position="556"/>
    </location>
</feature>
<organism evidence="5 6">
    <name type="scientific">Eisenbergiella tayi</name>
    <dbReference type="NCBI Taxonomy" id="1432052"/>
    <lineage>
        <taxon>Bacteria</taxon>
        <taxon>Bacillati</taxon>
        <taxon>Bacillota</taxon>
        <taxon>Clostridia</taxon>
        <taxon>Lachnospirales</taxon>
        <taxon>Lachnospiraceae</taxon>
        <taxon>Eisenbergiella</taxon>
    </lineage>
</organism>
<dbReference type="AlphaFoldDB" id="A0A1E3AKI1"/>
<dbReference type="Proteomes" id="UP000095003">
    <property type="component" value="Unassembled WGS sequence"/>
</dbReference>
<dbReference type="PANTHER" id="PTHR43695:SF1">
    <property type="entry name" value="RHAMNOGALACTURONAN ACETYLESTERASE"/>
    <property type="match status" value="1"/>
</dbReference>
<sequence length="594" mass="67029">MAGRLFSFTENGDGVRVTSHDLYEEQKGYGFLDCSTTSVSADRFTGTGGWNLREETEGKQDFPASLYDTEDGAELLGAGIPLRFRASVPENGTYAVTVIIRGGRDGISGLMLYSGRRNLVKRDLEIMPGEEFTVTYYVQVCPYIPIVGKGPKEDRSIYVTVLNRAGGRARLTGVHIEPAECPVLYIAGDSLVTDYEGLYPYNPIRNFGSWGQNLLQYFNRIAVSDQAHGGLTTNCFRDDGHWNIISENIKPGDIFMMEFGHNDQKRRNLKAFDQYAANLRWYILQIRRKGAFPIIVTSLSRVPGKDENGFFDLLEDYAESCRRVGKELKVPVIDLHSYSFRLWCDMGPDTYPDYFMDTTHTNDYGALLAAKFISEEIRRLEIEPLCTGMNDYAGEAWEPDVSLYPKEEMPGEHSSRLAELKEERPVLPTDLPELPYADCLGIPQEQDLKKAMAGGLLDPCILFFHPFDEMPRGQFLYMFFKAVKVPAGRTYQGRYCDIYKYEFDAGNVQAAWDAGLIDEKTTPDDRFRPDDGLTCGELVSFMVRSLQPETDRNMEIEACEEMAAGLGLLWDGYCRESKVNRADCTAALVRLMSC</sequence>
<protein>
    <submittedName>
        <fullName evidence="5">Rhamnogalacturonan acetylesterase RhgT</fullName>
        <ecNumber evidence="5">3.1.1.-</ecNumber>
    </submittedName>
</protein>
<dbReference type="EC" id="3.1.1.-" evidence="5"/>
<keyword evidence="2" id="KW-0677">Repeat</keyword>
<dbReference type="GO" id="GO:0016787">
    <property type="term" value="F:hydrolase activity"/>
    <property type="evidence" value="ECO:0007669"/>
    <property type="project" value="UniProtKB-KW"/>
</dbReference>
<keyword evidence="3 5" id="KW-0378">Hydrolase</keyword>
<dbReference type="Gene3D" id="2.60.120.430">
    <property type="entry name" value="Galactose-binding lectin"/>
    <property type="match status" value="1"/>
</dbReference>
<comment type="caution">
    <text evidence="5">The sequence shown here is derived from an EMBL/GenBank/DDBJ whole genome shotgun (WGS) entry which is preliminary data.</text>
</comment>